<feature type="region of interest" description="Disordered" evidence="5">
    <location>
        <begin position="44"/>
        <end position="150"/>
    </location>
</feature>
<sequence length="246" mass="28154">MKSNRQKLTHGAKKYSKKRQEKQEQIESVVFDQEKRSEFLTGFHKRKKQRHADKVARAVARDKKIEDEERRSMREAKREQIKEAISKSMHVAELGDYGSGRKMNLKMLNKKRKSPAPHDDSGSQSESDFSEHDGSQSESDSNTNTESSRILKTNQYKTTVTVIEDFDAAAAIDSLSSYTNTSNNNNDDDELKNAAADQSTRNKGRDNSMNRNTKLPNSKKSSHNNRNKMQKLLTPKEILYNLSKNL</sequence>
<protein>
    <submittedName>
        <fullName evidence="6">Ribosomal RNA-processing protein 17</fullName>
    </submittedName>
</protein>
<evidence type="ECO:0000256" key="4">
    <source>
        <dbReference type="ARBA" id="ARBA00023242"/>
    </source>
</evidence>
<gene>
    <name evidence="6" type="ORF">AYI70_g12060</name>
</gene>
<comment type="subcellular location">
    <subcellularLocation>
        <location evidence="1">Nucleus</location>
        <location evidence="1">Nucleolus</location>
    </subcellularLocation>
</comment>
<dbReference type="PANTHER" id="PTHR14577">
    <property type="entry name" value="NUCLEOLAR PROTEIN 12"/>
    <property type="match status" value="1"/>
</dbReference>
<reference evidence="6 7" key="1">
    <citation type="submission" date="2017-01" db="EMBL/GenBank/DDBJ databases">
        <authorList>
            <person name="Mah S.A."/>
            <person name="Swanson W.J."/>
            <person name="Moy G.W."/>
            <person name="Vacquier V.D."/>
        </authorList>
    </citation>
    <scope>NUCLEOTIDE SEQUENCE [LARGE SCALE GENOMIC DNA]</scope>
    <source>
        <strain evidence="6 7">GSMNP</strain>
    </source>
</reference>
<dbReference type="Proteomes" id="UP000187283">
    <property type="component" value="Unassembled WGS sequence"/>
</dbReference>
<feature type="compositionally biased region" description="Low complexity" evidence="5">
    <location>
        <begin position="136"/>
        <end position="148"/>
    </location>
</feature>
<dbReference type="AlphaFoldDB" id="A0A1R1WZ14"/>
<proteinExistence type="inferred from homology"/>
<feature type="compositionally biased region" description="Basic and acidic residues" evidence="5">
    <location>
        <begin position="52"/>
        <end position="85"/>
    </location>
</feature>
<keyword evidence="7" id="KW-1185">Reference proteome</keyword>
<organism evidence="6 7">
    <name type="scientific">Smittium culicis</name>
    <dbReference type="NCBI Taxonomy" id="133412"/>
    <lineage>
        <taxon>Eukaryota</taxon>
        <taxon>Fungi</taxon>
        <taxon>Fungi incertae sedis</taxon>
        <taxon>Zoopagomycota</taxon>
        <taxon>Kickxellomycotina</taxon>
        <taxon>Harpellomycetes</taxon>
        <taxon>Harpellales</taxon>
        <taxon>Legeriomycetaceae</taxon>
        <taxon>Smittium</taxon>
    </lineage>
</organism>
<feature type="region of interest" description="Disordered" evidence="5">
    <location>
        <begin position="179"/>
        <end position="236"/>
    </location>
</feature>
<comment type="caution">
    <text evidence="6">The sequence shown here is derived from an EMBL/GenBank/DDBJ whole genome shotgun (WGS) entry which is preliminary data.</text>
</comment>
<evidence type="ECO:0000313" key="7">
    <source>
        <dbReference type="Proteomes" id="UP000187283"/>
    </source>
</evidence>
<dbReference type="STRING" id="133412.A0A1R1WZ14"/>
<keyword evidence="4" id="KW-0539">Nucleus</keyword>
<dbReference type="Pfam" id="PF09805">
    <property type="entry name" value="Nop25"/>
    <property type="match status" value="1"/>
</dbReference>
<dbReference type="OrthoDB" id="551633at2759"/>
<keyword evidence="3" id="KW-0175">Coiled coil</keyword>
<name>A0A1R1WZ14_9FUNG</name>
<dbReference type="GO" id="GO:0019843">
    <property type="term" value="F:rRNA binding"/>
    <property type="evidence" value="ECO:0007669"/>
    <property type="project" value="TreeGrafter"/>
</dbReference>
<feature type="compositionally biased region" description="Basic residues" evidence="5">
    <location>
        <begin position="1"/>
        <end position="20"/>
    </location>
</feature>
<accession>A0A1R1WZ14</accession>
<dbReference type="PANTHER" id="PTHR14577:SF0">
    <property type="entry name" value="NUCLEOLAR PROTEIN 12"/>
    <property type="match status" value="1"/>
</dbReference>
<evidence type="ECO:0000313" key="6">
    <source>
        <dbReference type="EMBL" id="OMJ07626.1"/>
    </source>
</evidence>
<dbReference type="EMBL" id="LSSN01006009">
    <property type="protein sequence ID" value="OMJ07626.1"/>
    <property type="molecule type" value="Genomic_DNA"/>
</dbReference>
<evidence type="ECO:0000256" key="2">
    <source>
        <dbReference type="ARBA" id="ARBA00007175"/>
    </source>
</evidence>
<evidence type="ECO:0000256" key="5">
    <source>
        <dbReference type="SAM" id="MobiDB-lite"/>
    </source>
</evidence>
<feature type="compositionally biased region" description="Basic residues" evidence="5">
    <location>
        <begin position="220"/>
        <end position="229"/>
    </location>
</feature>
<dbReference type="GO" id="GO:0005730">
    <property type="term" value="C:nucleolus"/>
    <property type="evidence" value="ECO:0007669"/>
    <property type="project" value="UniProtKB-SubCell"/>
</dbReference>
<feature type="region of interest" description="Disordered" evidence="5">
    <location>
        <begin position="1"/>
        <end position="26"/>
    </location>
</feature>
<comment type="similarity">
    <text evidence="2">Belongs to the RRP17 family.</text>
</comment>
<evidence type="ECO:0000256" key="1">
    <source>
        <dbReference type="ARBA" id="ARBA00004604"/>
    </source>
</evidence>
<dbReference type="InterPro" id="IPR019186">
    <property type="entry name" value="Nucleolar_protein_12"/>
</dbReference>
<evidence type="ECO:0000256" key="3">
    <source>
        <dbReference type="ARBA" id="ARBA00023054"/>
    </source>
</evidence>